<dbReference type="EMBL" id="JAHHGZ010000017">
    <property type="protein sequence ID" value="MBW4669001.1"/>
    <property type="molecule type" value="Genomic_DNA"/>
</dbReference>
<reference evidence="2" key="1">
    <citation type="submission" date="2021-05" db="EMBL/GenBank/DDBJ databases">
        <authorList>
            <person name="Pietrasiak N."/>
            <person name="Ward R."/>
            <person name="Stajich J.E."/>
            <person name="Kurbessoian T."/>
        </authorList>
    </citation>
    <scope>NUCLEOTIDE SEQUENCE</scope>
    <source>
        <strain evidence="2">GSE-NOS-MK-12-04C</strain>
    </source>
</reference>
<evidence type="ECO:0000313" key="2">
    <source>
        <dbReference type="EMBL" id="MBW4669001.1"/>
    </source>
</evidence>
<reference evidence="2" key="2">
    <citation type="journal article" date="2022" name="Microbiol. Resour. Announc.">
        <title>Metagenome Sequencing to Explore Phylogenomics of Terrestrial Cyanobacteria.</title>
        <authorList>
            <person name="Ward R.D."/>
            <person name="Stajich J.E."/>
            <person name="Johansen J.R."/>
            <person name="Huntemann M."/>
            <person name="Clum A."/>
            <person name="Foster B."/>
            <person name="Foster B."/>
            <person name="Roux S."/>
            <person name="Palaniappan K."/>
            <person name="Varghese N."/>
            <person name="Mukherjee S."/>
            <person name="Reddy T.B.K."/>
            <person name="Daum C."/>
            <person name="Copeland A."/>
            <person name="Chen I.A."/>
            <person name="Ivanova N.N."/>
            <person name="Kyrpides N.C."/>
            <person name="Shapiro N."/>
            <person name="Eloe-Fadrosh E.A."/>
            <person name="Pietrasiak N."/>
        </authorList>
    </citation>
    <scope>NUCLEOTIDE SEQUENCE</scope>
    <source>
        <strain evidence="2">GSE-NOS-MK-12-04C</strain>
    </source>
</reference>
<accession>A0A951QP09</accession>
<keyword evidence="1" id="KW-1133">Transmembrane helix</keyword>
<proteinExistence type="predicted"/>
<keyword evidence="1" id="KW-0812">Transmembrane</keyword>
<dbReference type="AlphaFoldDB" id="A0A951QP09"/>
<sequence length="59" mass="6557">MCNVINSYLNELVMPTVMRLSRNQAIAYSTLLVSSHFLTLGYPIIPTGNVIPCLIAEFL</sequence>
<evidence type="ECO:0000256" key="1">
    <source>
        <dbReference type="SAM" id="Phobius"/>
    </source>
</evidence>
<gene>
    <name evidence="2" type="ORF">KME60_16640</name>
</gene>
<comment type="caution">
    <text evidence="2">The sequence shown here is derived from an EMBL/GenBank/DDBJ whole genome shotgun (WGS) entry which is preliminary data.</text>
</comment>
<evidence type="ECO:0000313" key="3">
    <source>
        <dbReference type="Proteomes" id="UP000729701"/>
    </source>
</evidence>
<keyword evidence="1" id="KW-0472">Membrane</keyword>
<dbReference type="Proteomes" id="UP000729701">
    <property type="component" value="Unassembled WGS sequence"/>
</dbReference>
<protein>
    <submittedName>
        <fullName evidence="2">Uncharacterized protein</fullName>
    </submittedName>
</protein>
<organism evidence="2 3">
    <name type="scientific">Cyanomargarita calcarea GSE-NOS-MK-12-04C</name>
    <dbReference type="NCBI Taxonomy" id="2839659"/>
    <lineage>
        <taxon>Bacteria</taxon>
        <taxon>Bacillati</taxon>
        <taxon>Cyanobacteriota</taxon>
        <taxon>Cyanophyceae</taxon>
        <taxon>Nostocales</taxon>
        <taxon>Cyanomargaritaceae</taxon>
        <taxon>Cyanomargarita</taxon>
    </lineage>
</organism>
<feature type="transmembrane region" description="Helical" evidence="1">
    <location>
        <begin position="25"/>
        <end position="45"/>
    </location>
</feature>
<name>A0A951QP09_9CYAN</name>